<dbReference type="Proteomes" id="UP000251869">
    <property type="component" value="Unassembled WGS sequence"/>
</dbReference>
<protein>
    <submittedName>
        <fullName evidence="1">Uncharacterized protein</fullName>
    </submittedName>
</protein>
<evidence type="ECO:0000313" key="2">
    <source>
        <dbReference type="Proteomes" id="UP000251869"/>
    </source>
</evidence>
<organism evidence="1 2">
    <name type="scientific">Planococcus maitriensis</name>
    <dbReference type="NCBI Taxonomy" id="221799"/>
    <lineage>
        <taxon>Bacteria</taxon>
        <taxon>Bacillati</taxon>
        <taxon>Bacillota</taxon>
        <taxon>Bacilli</taxon>
        <taxon>Bacillales</taxon>
        <taxon>Caryophanaceae</taxon>
        <taxon>Planococcus</taxon>
    </lineage>
</organism>
<accession>A0A365K420</accession>
<gene>
    <name evidence="1" type="ORF">DP119_11700</name>
</gene>
<proteinExistence type="predicted"/>
<evidence type="ECO:0000313" key="1">
    <source>
        <dbReference type="EMBL" id="RAZ66959.1"/>
    </source>
</evidence>
<keyword evidence="2" id="KW-1185">Reference proteome</keyword>
<comment type="caution">
    <text evidence="1">The sequence shown here is derived from an EMBL/GenBank/DDBJ whole genome shotgun (WGS) entry which is preliminary data.</text>
</comment>
<dbReference type="RefSeq" id="WP_112233350.1">
    <property type="nucleotide sequence ID" value="NZ_QLZQ01000005.1"/>
</dbReference>
<reference evidence="1 2" key="1">
    <citation type="submission" date="2018-06" db="EMBL/GenBank/DDBJ databases">
        <title>The draft genome sequences of strains SCU63 and S1.</title>
        <authorList>
            <person name="Gan L."/>
        </authorList>
    </citation>
    <scope>NUCLEOTIDE SEQUENCE [LARGE SCALE GENOMIC DNA]</scope>
    <source>
        <strain evidence="1 2">S1</strain>
    </source>
</reference>
<name>A0A365K420_9BACL</name>
<sequence length="67" mass="7623">MKRKLRSKNKLWKTNSDADIIIVSSRGNKVNYTPIEVKLYDGPTICDTNGNVRIVASKKPNLELYTI</sequence>
<dbReference type="EMBL" id="QLZQ01000005">
    <property type="protein sequence ID" value="RAZ66959.1"/>
    <property type="molecule type" value="Genomic_DNA"/>
</dbReference>
<dbReference type="AlphaFoldDB" id="A0A365K420"/>